<gene>
    <name evidence="2" type="ORF">RHGRI_011738</name>
</gene>
<evidence type="ECO:0000313" key="3">
    <source>
        <dbReference type="Proteomes" id="UP000823749"/>
    </source>
</evidence>
<organism evidence="2 3">
    <name type="scientific">Rhododendron griersonianum</name>
    <dbReference type="NCBI Taxonomy" id="479676"/>
    <lineage>
        <taxon>Eukaryota</taxon>
        <taxon>Viridiplantae</taxon>
        <taxon>Streptophyta</taxon>
        <taxon>Embryophyta</taxon>
        <taxon>Tracheophyta</taxon>
        <taxon>Spermatophyta</taxon>
        <taxon>Magnoliopsida</taxon>
        <taxon>eudicotyledons</taxon>
        <taxon>Gunneridae</taxon>
        <taxon>Pentapetalae</taxon>
        <taxon>asterids</taxon>
        <taxon>Ericales</taxon>
        <taxon>Ericaceae</taxon>
        <taxon>Ericoideae</taxon>
        <taxon>Rhodoreae</taxon>
        <taxon>Rhododendron</taxon>
    </lineage>
</organism>
<evidence type="ECO:0000313" key="2">
    <source>
        <dbReference type="EMBL" id="KAG5553968.1"/>
    </source>
</evidence>
<evidence type="ECO:0008006" key="4">
    <source>
        <dbReference type="Google" id="ProtNLM"/>
    </source>
</evidence>
<evidence type="ECO:0000256" key="1">
    <source>
        <dbReference type="SAM" id="SignalP"/>
    </source>
</evidence>
<accession>A0AAV6KPI1</accession>
<dbReference type="EMBL" id="JACTNZ010000004">
    <property type="protein sequence ID" value="KAG5553968.1"/>
    <property type="molecule type" value="Genomic_DNA"/>
</dbReference>
<protein>
    <recommendedName>
        <fullName evidence="4">Secreted protein</fullName>
    </recommendedName>
</protein>
<keyword evidence="3" id="KW-1185">Reference proteome</keyword>
<reference evidence="2" key="1">
    <citation type="submission" date="2020-08" db="EMBL/GenBank/DDBJ databases">
        <title>Plant Genome Project.</title>
        <authorList>
            <person name="Zhang R.-G."/>
        </authorList>
    </citation>
    <scope>NUCLEOTIDE SEQUENCE</scope>
    <source>
        <strain evidence="2">WSP0</strain>
        <tissue evidence="2">Leaf</tissue>
    </source>
</reference>
<feature type="signal peptide" evidence="1">
    <location>
        <begin position="1"/>
        <end position="24"/>
    </location>
</feature>
<proteinExistence type="predicted"/>
<keyword evidence="1" id="KW-0732">Signal</keyword>
<sequence>MTKAHYNKLLYCIDIFSALYAAAASQFSLAIPNRCVGDGGGENSGRTGINGVLLGAEPWRGGGQDWALFCSARGNMEEYHQSQAHLSYTPKNVEGYT</sequence>
<feature type="chain" id="PRO_5043921836" description="Secreted protein" evidence="1">
    <location>
        <begin position="25"/>
        <end position="97"/>
    </location>
</feature>
<name>A0AAV6KPI1_9ERIC</name>
<dbReference type="AlphaFoldDB" id="A0AAV6KPI1"/>
<comment type="caution">
    <text evidence="2">The sequence shown here is derived from an EMBL/GenBank/DDBJ whole genome shotgun (WGS) entry which is preliminary data.</text>
</comment>
<dbReference type="Proteomes" id="UP000823749">
    <property type="component" value="Chromosome 4"/>
</dbReference>